<comment type="caution">
    <text evidence="13">The sequence shown here is derived from an EMBL/GenBank/DDBJ whole genome shotgun (WGS) entry which is preliminary data.</text>
</comment>
<evidence type="ECO:0000259" key="12">
    <source>
        <dbReference type="Pfam" id="PF01435"/>
    </source>
</evidence>
<keyword evidence="13" id="KW-0346">Stress response</keyword>
<evidence type="ECO:0000256" key="8">
    <source>
        <dbReference type="ARBA" id="ARBA00022989"/>
    </source>
</evidence>
<feature type="transmembrane region" description="Helical" evidence="11">
    <location>
        <begin position="12"/>
        <end position="35"/>
    </location>
</feature>
<evidence type="ECO:0000256" key="7">
    <source>
        <dbReference type="ARBA" id="ARBA00022833"/>
    </source>
</evidence>
<dbReference type="InterPro" id="IPR022919">
    <property type="entry name" value="Pept_M48_protease_HtpX"/>
</dbReference>
<keyword evidence="8 11" id="KW-1133">Transmembrane helix</keyword>
<evidence type="ECO:0000256" key="9">
    <source>
        <dbReference type="ARBA" id="ARBA00023049"/>
    </source>
</evidence>
<evidence type="ECO:0000256" key="4">
    <source>
        <dbReference type="ARBA" id="ARBA00022692"/>
    </source>
</evidence>
<dbReference type="GO" id="GO:0006508">
    <property type="term" value="P:proteolysis"/>
    <property type="evidence" value="ECO:0007669"/>
    <property type="project" value="UniProtKB-KW"/>
</dbReference>
<dbReference type="InterPro" id="IPR001915">
    <property type="entry name" value="Peptidase_M48"/>
</dbReference>
<feature type="binding site" evidence="11">
    <location>
        <position position="145"/>
    </location>
    <ligand>
        <name>Zn(2+)</name>
        <dbReference type="ChEBI" id="CHEBI:29105"/>
        <note>catalytic</note>
    </ligand>
</feature>
<evidence type="ECO:0000256" key="2">
    <source>
        <dbReference type="ARBA" id="ARBA00022475"/>
    </source>
</evidence>
<dbReference type="PANTHER" id="PTHR43221">
    <property type="entry name" value="PROTEASE HTPX"/>
    <property type="match status" value="1"/>
</dbReference>
<dbReference type="InterPro" id="IPR050083">
    <property type="entry name" value="HtpX_protease"/>
</dbReference>
<dbReference type="Gene3D" id="3.30.2010.10">
    <property type="entry name" value="Metalloproteases ('zincins'), catalytic domain"/>
    <property type="match status" value="1"/>
</dbReference>
<dbReference type="PANTHER" id="PTHR43221:SF2">
    <property type="entry name" value="PROTEASE HTPX HOMOLOG"/>
    <property type="match status" value="1"/>
</dbReference>
<evidence type="ECO:0000256" key="3">
    <source>
        <dbReference type="ARBA" id="ARBA00022670"/>
    </source>
</evidence>
<organism evidence="13 14">
    <name type="scientific">Murinocardiopsis flavida</name>
    <dbReference type="NCBI Taxonomy" id="645275"/>
    <lineage>
        <taxon>Bacteria</taxon>
        <taxon>Bacillati</taxon>
        <taxon>Actinomycetota</taxon>
        <taxon>Actinomycetes</taxon>
        <taxon>Streptosporangiales</taxon>
        <taxon>Nocardiopsidaceae</taxon>
        <taxon>Murinocardiopsis</taxon>
    </lineage>
</organism>
<comment type="subcellular location">
    <subcellularLocation>
        <location evidence="11">Cell membrane</location>
        <topology evidence="11">Multi-pass membrane protein</topology>
    </subcellularLocation>
</comment>
<keyword evidence="7 11" id="KW-0862">Zinc</keyword>
<dbReference type="GO" id="GO:0008270">
    <property type="term" value="F:zinc ion binding"/>
    <property type="evidence" value="ECO:0007669"/>
    <property type="project" value="UniProtKB-UniRule"/>
</dbReference>
<dbReference type="HAMAP" id="MF_00188">
    <property type="entry name" value="Pept_M48_protease_HtpX"/>
    <property type="match status" value="1"/>
</dbReference>
<keyword evidence="4 11" id="KW-0812">Transmembrane</keyword>
<evidence type="ECO:0000256" key="5">
    <source>
        <dbReference type="ARBA" id="ARBA00022723"/>
    </source>
</evidence>
<keyword evidence="5 11" id="KW-0479">Metal-binding</keyword>
<evidence type="ECO:0000256" key="6">
    <source>
        <dbReference type="ARBA" id="ARBA00022801"/>
    </source>
</evidence>
<dbReference type="AlphaFoldDB" id="A0A2P8D007"/>
<reference evidence="13 14" key="1">
    <citation type="submission" date="2018-03" db="EMBL/GenBank/DDBJ databases">
        <title>Genomic Encyclopedia of Archaeal and Bacterial Type Strains, Phase II (KMG-II): from individual species to whole genera.</title>
        <authorList>
            <person name="Goeker M."/>
        </authorList>
    </citation>
    <scope>NUCLEOTIDE SEQUENCE [LARGE SCALE GENOMIC DNA]</scope>
    <source>
        <strain evidence="13 14">DSM 45312</strain>
    </source>
</reference>
<dbReference type="RefSeq" id="WP_106585826.1">
    <property type="nucleotide sequence ID" value="NZ_PYGA01000022.1"/>
</dbReference>
<comment type="cofactor">
    <cofactor evidence="11">
        <name>Zn(2+)</name>
        <dbReference type="ChEBI" id="CHEBI:29105"/>
    </cofactor>
    <text evidence="11">Binds 1 zinc ion per subunit.</text>
</comment>
<feature type="active site" evidence="11">
    <location>
        <position position="142"/>
    </location>
</feature>
<dbReference type="GO" id="GO:0005886">
    <property type="term" value="C:plasma membrane"/>
    <property type="evidence" value="ECO:0007669"/>
    <property type="project" value="UniProtKB-SubCell"/>
</dbReference>
<dbReference type="Proteomes" id="UP000240542">
    <property type="component" value="Unassembled WGS sequence"/>
</dbReference>
<feature type="transmembrane region" description="Helical" evidence="11">
    <location>
        <begin position="41"/>
        <end position="58"/>
    </location>
</feature>
<gene>
    <name evidence="11" type="primary">htpX</name>
    <name evidence="13" type="ORF">CLV63_12276</name>
</gene>
<dbReference type="EC" id="3.4.24.-" evidence="11"/>
<evidence type="ECO:0000256" key="1">
    <source>
        <dbReference type="ARBA" id="ARBA00009779"/>
    </source>
</evidence>
<protein>
    <recommendedName>
        <fullName evidence="11">Protease HtpX homolog</fullName>
        <ecNumber evidence="11">3.4.24.-</ecNumber>
    </recommendedName>
</protein>
<dbReference type="NCBIfam" id="NF002669">
    <property type="entry name" value="PRK02391.1"/>
    <property type="match status" value="1"/>
</dbReference>
<comment type="similarity">
    <text evidence="1 11">Belongs to the peptidase M48B family.</text>
</comment>
<feature type="domain" description="Peptidase M48" evidence="12">
    <location>
        <begin position="74"/>
        <end position="294"/>
    </location>
</feature>
<dbReference type="OrthoDB" id="15218at2"/>
<keyword evidence="10 11" id="KW-0472">Membrane</keyword>
<keyword evidence="9 11" id="KW-0482">Metalloprotease</keyword>
<feature type="transmembrane region" description="Helical" evidence="11">
    <location>
        <begin position="151"/>
        <end position="169"/>
    </location>
</feature>
<accession>A0A2P8D007</accession>
<evidence type="ECO:0000256" key="10">
    <source>
        <dbReference type="ARBA" id="ARBA00023136"/>
    </source>
</evidence>
<evidence type="ECO:0000256" key="11">
    <source>
        <dbReference type="HAMAP-Rule" id="MF_00188"/>
    </source>
</evidence>
<name>A0A2P8D007_9ACTN</name>
<dbReference type="EMBL" id="PYGA01000022">
    <property type="protein sequence ID" value="PSK90542.1"/>
    <property type="molecule type" value="Genomic_DNA"/>
</dbReference>
<feature type="binding site" evidence="11">
    <location>
        <position position="141"/>
    </location>
    <ligand>
        <name>Zn(2+)</name>
        <dbReference type="ChEBI" id="CHEBI:29105"/>
        <note>catalytic</note>
    </ligand>
</feature>
<keyword evidence="14" id="KW-1185">Reference proteome</keyword>
<feature type="binding site" evidence="11">
    <location>
        <position position="218"/>
    </location>
    <ligand>
        <name>Zn(2+)</name>
        <dbReference type="ChEBI" id="CHEBI:29105"/>
        <note>catalytic</note>
    </ligand>
</feature>
<evidence type="ECO:0000313" key="14">
    <source>
        <dbReference type="Proteomes" id="UP000240542"/>
    </source>
</evidence>
<keyword evidence="3 11" id="KW-0645">Protease</keyword>
<proteinExistence type="inferred from homology"/>
<keyword evidence="6 11" id="KW-0378">Hydrolase</keyword>
<dbReference type="CDD" id="cd07327">
    <property type="entry name" value="M48B_HtpX_like"/>
    <property type="match status" value="1"/>
</dbReference>
<keyword evidence="2 11" id="KW-1003">Cell membrane</keyword>
<dbReference type="Pfam" id="PF01435">
    <property type="entry name" value="Peptidase_M48"/>
    <property type="match status" value="1"/>
</dbReference>
<dbReference type="GO" id="GO:0004222">
    <property type="term" value="F:metalloendopeptidase activity"/>
    <property type="evidence" value="ECO:0007669"/>
    <property type="project" value="UniProtKB-UniRule"/>
</dbReference>
<sequence length="311" mass="33328">MAGSKFIPDRGLTNRMVLTMGLLLLVYIIFIAALIVVGMPWWLVLVVVLGFAAFQYFGSDKIAMYSMGAREVTPEQAPELHAIIDRLCAMADMPKPKVAIAQTDVPNAFATGHNEKNAVVCATTGILRRLDNAELEAVLAHELSHVAHRDVMVMTIAGFLGIIAGFLTQMGLRFVAFGGGGRNNQNNPALIALAVVLVSAIVWALSFVLTRALSRYRELSADRAAAYLTGRPSALGSALTKITGDMARIPSNDLRKAEPFNAFFFTPATSKKGFSISTLFATHPPMEQRLAQLGDISRQLGQGGGPAGAVE</sequence>
<evidence type="ECO:0000313" key="13">
    <source>
        <dbReference type="EMBL" id="PSK90542.1"/>
    </source>
</evidence>
<feature type="transmembrane region" description="Helical" evidence="11">
    <location>
        <begin position="189"/>
        <end position="209"/>
    </location>
</feature>